<feature type="region of interest" description="Disordered" evidence="1">
    <location>
        <begin position="86"/>
        <end position="105"/>
    </location>
</feature>
<sequence>MRPRSTSKSRSRSRTGRNSSSEHSFLSGNGQRPAGGKPKGSRRVTWSHLAAQESKSPEGDSAPKDKGKTLNSPIGMQLEKLDKENKELRDEMSRAKQQNEKSEKKIDELQKTLNEILKCMAGHAGGAPTQRVPIGRTSAAAEEEIDMLDVEGPTVGSKQKSEWRASG</sequence>
<dbReference type="EMBL" id="JABSTU010000005">
    <property type="protein sequence ID" value="KAH8029632.1"/>
    <property type="molecule type" value="Genomic_DNA"/>
</dbReference>
<feature type="region of interest" description="Disordered" evidence="1">
    <location>
        <begin position="1"/>
        <end position="79"/>
    </location>
</feature>
<keyword evidence="3" id="KW-1185">Reference proteome</keyword>
<name>A0A9J6E6D1_RHIMP</name>
<evidence type="ECO:0000256" key="1">
    <source>
        <dbReference type="SAM" id="MobiDB-lite"/>
    </source>
</evidence>
<protein>
    <submittedName>
        <fullName evidence="2">Uncharacterized protein</fullName>
    </submittedName>
</protein>
<evidence type="ECO:0000313" key="3">
    <source>
        <dbReference type="Proteomes" id="UP000821866"/>
    </source>
</evidence>
<comment type="caution">
    <text evidence="2">The sequence shown here is derived from an EMBL/GenBank/DDBJ whole genome shotgun (WGS) entry which is preliminary data.</text>
</comment>
<accession>A0A9J6E6D1</accession>
<reference evidence="2" key="1">
    <citation type="journal article" date="2020" name="Cell">
        <title>Large-Scale Comparative Analyses of Tick Genomes Elucidate Their Genetic Diversity and Vector Capacities.</title>
        <authorList>
            <consortium name="Tick Genome and Microbiome Consortium (TIGMIC)"/>
            <person name="Jia N."/>
            <person name="Wang J."/>
            <person name="Shi W."/>
            <person name="Du L."/>
            <person name="Sun Y."/>
            <person name="Zhan W."/>
            <person name="Jiang J.F."/>
            <person name="Wang Q."/>
            <person name="Zhang B."/>
            <person name="Ji P."/>
            <person name="Bell-Sakyi L."/>
            <person name="Cui X.M."/>
            <person name="Yuan T.T."/>
            <person name="Jiang B.G."/>
            <person name="Yang W.F."/>
            <person name="Lam T.T."/>
            <person name="Chang Q.C."/>
            <person name="Ding S.J."/>
            <person name="Wang X.J."/>
            <person name="Zhu J.G."/>
            <person name="Ruan X.D."/>
            <person name="Zhao L."/>
            <person name="Wei J.T."/>
            <person name="Ye R.Z."/>
            <person name="Que T.C."/>
            <person name="Du C.H."/>
            <person name="Zhou Y.H."/>
            <person name="Cheng J.X."/>
            <person name="Dai P.F."/>
            <person name="Guo W.B."/>
            <person name="Han X.H."/>
            <person name="Huang E.J."/>
            <person name="Li L.F."/>
            <person name="Wei W."/>
            <person name="Gao Y.C."/>
            <person name="Liu J.Z."/>
            <person name="Shao H.Z."/>
            <person name="Wang X."/>
            <person name="Wang C.C."/>
            <person name="Yang T.C."/>
            <person name="Huo Q.B."/>
            <person name="Li W."/>
            <person name="Chen H.Y."/>
            <person name="Chen S.E."/>
            <person name="Zhou L.G."/>
            <person name="Ni X.B."/>
            <person name="Tian J.H."/>
            <person name="Sheng Y."/>
            <person name="Liu T."/>
            <person name="Pan Y.S."/>
            <person name="Xia L.Y."/>
            <person name="Li J."/>
            <person name="Zhao F."/>
            <person name="Cao W.C."/>
        </authorList>
    </citation>
    <scope>NUCLEOTIDE SEQUENCE</scope>
    <source>
        <strain evidence="2">Rmic-2018</strain>
    </source>
</reference>
<feature type="compositionally biased region" description="Basic residues" evidence="1">
    <location>
        <begin position="1"/>
        <end position="15"/>
    </location>
</feature>
<gene>
    <name evidence="2" type="ORF">HPB51_002085</name>
</gene>
<feature type="compositionally biased region" description="Basic and acidic residues" evidence="1">
    <location>
        <begin position="55"/>
        <end position="68"/>
    </location>
</feature>
<dbReference type="Proteomes" id="UP000821866">
    <property type="component" value="Chromosome 3"/>
</dbReference>
<organism evidence="2 3">
    <name type="scientific">Rhipicephalus microplus</name>
    <name type="common">Cattle tick</name>
    <name type="synonym">Boophilus microplus</name>
    <dbReference type="NCBI Taxonomy" id="6941"/>
    <lineage>
        <taxon>Eukaryota</taxon>
        <taxon>Metazoa</taxon>
        <taxon>Ecdysozoa</taxon>
        <taxon>Arthropoda</taxon>
        <taxon>Chelicerata</taxon>
        <taxon>Arachnida</taxon>
        <taxon>Acari</taxon>
        <taxon>Parasitiformes</taxon>
        <taxon>Ixodida</taxon>
        <taxon>Ixodoidea</taxon>
        <taxon>Ixodidae</taxon>
        <taxon>Rhipicephalinae</taxon>
        <taxon>Rhipicephalus</taxon>
        <taxon>Boophilus</taxon>
    </lineage>
</organism>
<reference evidence="2" key="2">
    <citation type="submission" date="2021-09" db="EMBL/GenBank/DDBJ databases">
        <authorList>
            <person name="Jia N."/>
            <person name="Wang J."/>
            <person name="Shi W."/>
            <person name="Du L."/>
            <person name="Sun Y."/>
            <person name="Zhan W."/>
            <person name="Jiang J."/>
            <person name="Wang Q."/>
            <person name="Zhang B."/>
            <person name="Ji P."/>
            <person name="Sakyi L.B."/>
            <person name="Cui X."/>
            <person name="Yuan T."/>
            <person name="Jiang B."/>
            <person name="Yang W."/>
            <person name="Lam T.T.-Y."/>
            <person name="Chang Q."/>
            <person name="Ding S."/>
            <person name="Wang X."/>
            <person name="Zhu J."/>
            <person name="Ruan X."/>
            <person name="Zhao L."/>
            <person name="Wei J."/>
            <person name="Que T."/>
            <person name="Du C."/>
            <person name="Cheng J."/>
            <person name="Dai P."/>
            <person name="Han X."/>
            <person name="Huang E."/>
            <person name="Gao Y."/>
            <person name="Liu J."/>
            <person name="Shao H."/>
            <person name="Ye R."/>
            <person name="Li L."/>
            <person name="Wei W."/>
            <person name="Wang X."/>
            <person name="Wang C."/>
            <person name="Huo Q."/>
            <person name="Li W."/>
            <person name="Guo W."/>
            <person name="Chen H."/>
            <person name="Chen S."/>
            <person name="Zhou L."/>
            <person name="Zhou L."/>
            <person name="Ni X."/>
            <person name="Tian J."/>
            <person name="Zhou Y."/>
            <person name="Sheng Y."/>
            <person name="Liu T."/>
            <person name="Pan Y."/>
            <person name="Xia L."/>
            <person name="Li J."/>
            <person name="Zhao F."/>
            <person name="Cao W."/>
        </authorList>
    </citation>
    <scope>NUCLEOTIDE SEQUENCE</scope>
    <source>
        <strain evidence="2">Rmic-2018</strain>
        <tissue evidence="2">Larvae</tissue>
    </source>
</reference>
<dbReference type="AlphaFoldDB" id="A0A9J6E6D1"/>
<proteinExistence type="predicted"/>
<evidence type="ECO:0000313" key="2">
    <source>
        <dbReference type="EMBL" id="KAH8029632.1"/>
    </source>
</evidence>